<evidence type="ECO:0000259" key="1">
    <source>
        <dbReference type="Pfam" id="PF03732"/>
    </source>
</evidence>
<dbReference type="PANTHER" id="PTHR33223:SF11">
    <property type="entry name" value="ELEMENT PROTEIN, PUTATIVE-RELATED"/>
    <property type="match status" value="1"/>
</dbReference>
<feature type="domain" description="Retrotransposon gag" evidence="1">
    <location>
        <begin position="189"/>
        <end position="262"/>
    </location>
</feature>
<sequence>MEGIVDLLRQQLQVIQALSSGTKPFAGQEEQVQAFSTVPEGNMTRTDAPTVPTRTNGNEGRIVVPERQLYIPPPIWNPIHGGGVTENQGQNVRNGREEQIVLAPQAVPHGGHRDHNLGDDRPRIQKSCRSFYRRPYLEAIDRIEFPRGFRFSEFILFSGEENQSIVEHIDRFTIQCEEAAANEFLKLCLFANSLTGSAFSWYINLQLNSNHTWQELERKFHEQFYRIEPEISMADLSCLRQMEGESVENFIARFKRTRIRCRLDIPEREFVKLA</sequence>
<dbReference type="Proteomes" id="UP001652623">
    <property type="component" value="Chromosome 10"/>
</dbReference>
<dbReference type="Pfam" id="PF03732">
    <property type="entry name" value="Retrotrans_gag"/>
    <property type="match status" value="1"/>
</dbReference>
<evidence type="ECO:0000313" key="3">
    <source>
        <dbReference type="RefSeq" id="XP_060668110.1"/>
    </source>
</evidence>
<accession>A0ABM3ZUF5</accession>
<name>A0ABM3ZUF5_ZIZJJ</name>
<organism evidence="2 3">
    <name type="scientific">Ziziphus jujuba</name>
    <name type="common">Chinese jujube</name>
    <name type="synonym">Ziziphus sativa</name>
    <dbReference type="NCBI Taxonomy" id="326968"/>
    <lineage>
        <taxon>Eukaryota</taxon>
        <taxon>Viridiplantae</taxon>
        <taxon>Streptophyta</taxon>
        <taxon>Embryophyta</taxon>
        <taxon>Tracheophyta</taxon>
        <taxon>Spermatophyta</taxon>
        <taxon>Magnoliopsida</taxon>
        <taxon>eudicotyledons</taxon>
        <taxon>Gunneridae</taxon>
        <taxon>Pentapetalae</taxon>
        <taxon>rosids</taxon>
        <taxon>fabids</taxon>
        <taxon>Rosales</taxon>
        <taxon>Rhamnaceae</taxon>
        <taxon>Paliureae</taxon>
        <taxon>Ziziphus</taxon>
    </lineage>
</organism>
<gene>
    <name evidence="3" type="primary">LOC132799683</name>
</gene>
<dbReference type="GeneID" id="132799683"/>
<dbReference type="InterPro" id="IPR005162">
    <property type="entry name" value="Retrotrans_gag_dom"/>
</dbReference>
<dbReference type="PANTHER" id="PTHR33223">
    <property type="entry name" value="CCHC-TYPE DOMAIN-CONTAINING PROTEIN"/>
    <property type="match status" value="1"/>
</dbReference>
<proteinExistence type="predicted"/>
<evidence type="ECO:0000313" key="2">
    <source>
        <dbReference type="Proteomes" id="UP001652623"/>
    </source>
</evidence>
<dbReference type="RefSeq" id="XP_060668110.1">
    <property type="nucleotide sequence ID" value="XM_060812127.1"/>
</dbReference>
<protein>
    <submittedName>
        <fullName evidence="3">Uncharacterized protein LOC132799683</fullName>
    </submittedName>
</protein>
<keyword evidence="2" id="KW-1185">Reference proteome</keyword>
<reference evidence="3" key="1">
    <citation type="submission" date="2025-08" db="UniProtKB">
        <authorList>
            <consortium name="RefSeq"/>
        </authorList>
    </citation>
    <scope>IDENTIFICATION</scope>
    <source>
        <tissue evidence="3">Seedling</tissue>
    </source>
</reference>